<proteinExistence type="predicted"/>
<feature type="transmembrane region" description="Helical" evidence="2">
    <location>
        <begin position="58"/>
        <end position="77"/>
    </location>
</feature>
<gene>
    <name evidence="3" type="ORF">TrCOL_g2407</name>
</gene>
<feature type="region of interest" description="Disordered" evidence="1">
    <location>
        <begin position="389"/>
        <end position="433"/>
    </location>
</feature>
<dbReference type="InterPro" id="IPR038770">
    <property type="entry name" value="Na+/solute_symporter_sf"/>
</dbReference>
<keyword evidence="2" id="KW-1133">Transmembrane helix</keyword>
<dbReference type="PANTHER" id="PTHR18640:SF5">
    <property type="entry name" value="SODIUM_BILE ACID COTRANSPORTER 7"/>
    <property type="match status" value="1"/>
</dbReference>
<evidence type="ECO:0000256" key="1">
    <source>
        <dbReference type="SAM" id="MobiDB-lite"/>
    </source>
</evidence>
<feature type="transmembrane region" description="Helical" evidence="2">
    <location>
        <begin position="89"/>
        <end position="109"/>
    </location>
</feature>
<sequence>MNPSAAAYPPLGAEYLAPQITATYVAVIYIFLLLGITLRSSQLLNAFKNYKFNLAVQIFNFLVVSSLTFGLTRLMLILKITSADLADGFLIASCLPMTPNMAIVFTGTAGGDEASAVFNSAISNLIGVFLTPALVLMYLGNDKSIKIVDVFVKLIYRVLVPLFCGQIIQYKFRKIKMYVKKRKWWFNKSRECAIIYIVYTTFCKTFRGDTGNTTVNSQEEGATVGEVILMLGVIFVWVGLLMVLAWYTFKLAYRDQPQLRVFALFGCTQKTISLGVPLIQALYEDNTALALFTLPILIWHPVELILGSLTAPKLRPFTLKEKKRVKLKYMIRSSLDVDQREITLDDISSDGSSEYYMPVTTRRSNTRSSFAGFFGRVGDEMAETIRAMEELDFSDEEEKGATGSREGEATDSSVDETVQRDTQPPTSPFSVTSLKKIDEKTRVKAVEECLAVLDVCPLSPAVGDIVTVVDEEGGGGEMEKENL</sequence>
<dbReference type="GO" id="GO:0005886">
    <property type="term" value="C:plasma membrane"/>
    <property type="evidence" value="ECO:0007669"/>
    <property type="project" value="TreeGrafter"/>
</dbReference>
<protein>
    <submittedName>
        <fullName evidence="3">Uncharacterized protein</fullName>
    </submittedName>
</protein>
<feature type="transmembrane region" description="Helical" evidence="2">
    <location>
        <begin position="20"/>
        <end position="38"/>
    </location>
</feature>
<comment type="caution">
    <text evidence="3">The sequence shown here is derived from an EMBL/GenBank/DDBJ whole genome shotgun (WGS) entry which is preliminary data.</text>
</comment>
<keyword evidence="2" id="KW-0812">Transmembrane</keyword>
<keyword evidence="4" id="KW-1185">Reference proteome</keyword>
<dbReference type="PANTHER" id="PTHR18640">
    <property type="entry name" value="SOLUTE CARRIER FAMILY 10 MEMBER 7"/>
    <property type="match status" value="1"/>
</dbReference>
<keyword evidence="2" id="KW-0472">Membrane</keyword>
<accession>A0A9W7FXB6</accession>
<feature type="transmembrane region" description="Helical" evidence="2">
    <location>
        <begin position="151"/>
        <end position="170"/>
    </location>
</feature>
<dbReference type="InterPro" id="IPR016833">
    <property type="entry name" value="Put_Na-Bile_cotransptr"/>
</dbReference>
<feature type="transmembrane region" description="Helical" evidence="2">
    <location>
        <begin position="121"/>
        <end position="139"/>
    </location>
</feature>
<feature type="compositionally biased region" description="Polar residues" evidence="1">
    <location>
        <begin position="410"/>
        <end position="433"/>
    </location>
</feature>
<dbReference type="OrthoDB" id="188035at2759"/>
<evidence type="ECO:0000313" key="4">
    <source>
        <dbReference type="Proteomes" id="UP001165065"/>
    </source>
</evidence>
<reference evidence="4" key="1">
    <citation type="journal article" date="2023" name="Commun. Biol.">
        <title>Genome analysis of Parmales, the sister group of diatoms, reveals the evolutionary specialization of diatoms from phago-mixotrophs to photoautotrophs.</title>
        <authorList>
            <person name="Ban H."/>
            <person name="Sato S."/>
            <person name="Yoshikawa S."/>
            <person name="Yamada K."/>
            <person name="Nakamura Y."/>
            <person name="Ichinomiya M."/>
            <person name="Sato N."/>
            <person name="Blanc-Mathieu R."/>
            <person name="Endo H."/>
            <person name="Kuwata A."/>
            <person name="Ogata H."/>
        </authorList>
    </citation>
    <scope>NUCLEOTIDE SEQUENCE [LARGE SCALE GENOMIC DNA]</scope>
</reference>
<name>A0A9W7FXB6_9STRA</name>
<organism evidence="3 4">
    <name type="scientific">Triparma columacea</name>
    <dbReference type="NCBI Taxonomy" id="722753"/>
    <lineage>
        <taxon>Eukaryota</taxon>
        <taxon>Sar</taxon>
        <taxon>Stramenopiles</taxon>
        <taxon>Ochrophyta</taxon>
        <taxon>Bolidophyceae</taxon>
        <taxon>Parmales</taxon>
        <taxon>Triparmaceae</taxon>
        <taxon>Triparma</taxon>
    </lineage>
</organism>
<dbReference type="EMBL" id="BRYA01000528">
    <property type="protein sequence ID" value="GMI21340.1"/>
    <property type="molecule type" value="Genomic_DNA"/>
</dbReference>
<dbReference type="Proteomes" id="UP001165065">
    <property type="component" value="Unassembled WGS sequence"/>
</dbReference>
<dbReference type="Gene3D" id="1.20.1530.20">
    <property type="match status" value="1"/>
</dbReference>
<evidence type="ECO:0000313" key="3">
    <source>
        <dbReference type="EMBL" id="GMI21340.1"/>
    </source>
</evidence>
<feature type="transmembrane region" description="Helical" evidence="2">
    <location>
        <begin position="227"/>
        <end position="249"/>
    </location>
</feature>
<evidence type="ECO:0000256" key="2">
    <source>
        <dbReference type="SAM" id="Phobius"/>
    </source>
</evidence>
<dbReference type="AlphaFoldDB" id="A0A9W7FXB6"/>
<dbReference type="Pfam" id="PF13593">
    <property type="entry name" value="SBF_like"/>
    <property type="match status" value="1"/>
</dbReference>